<dbReference type="AlphaFoldDB" id="A0A5N5K5T7"/>
<organism evidence="2 3">
    <name type="scientific">Pangasianodon hypophthalmus</name>
    <name type="common">Striped catfish</name>
    <name type="synonym">Helicophagus hypophthalmus</name>
    <dbReference type="NCBI Taxonomy" id="310915"/>
    <lineage>
        <taxon>Eukaryota</taxon>
        <taxon>Metazoa</taxon>
        <taxon>Chordata</taxon>
        <taxon>Craniata</taxon>
        <taxon>Vertebrata</taxon>
        <taxon>Euteleostomi</taxon>
        <taxon>Actinopterygii</taxon>
        <taxon>Neopterygii</taxon>
        <taxon>Teleostei</taxon>
        <taxon>Ostariophysi</taxon>
        <taxon>Siluriformes</taxon>
        <taxon>Pangasiidae</taxon>
        <taxon>Pangasianodon</taxon>
    </lineage>
</organism>
<feature type="region of interest" description="Disordered" evidence="1">
    <location>
        <begin position="15"/>
        <end position="54"/>
    </location>
</feature>
<reference evidence="2 3" key="1">
    <citation type="submission" date="2019-06" db="EMBL/GenBank/DDBJ databases">
        <title>A chromosome-scale genome assembly of the striped catfish, Pangasianodon hypophthalmus.</title>
        <authorList>
            <person name="Wen M."/>
            <person name="Zahm M."/>
            <person name="Roques C."/>
            <person name="Cabau C."/>
            <person name="Klopp C."/>
            <person name="Donnadieu C."/>
            <person name="Jouanno E."/>
            <person name="Avarre J.-C."/>
            <person name="Campet M."/>
            <person name="Ha T.T.T."/>
            <person name="Dugue R."/>
            <person name="Lampietro C."/>
            <person name="Louis A."/>
            <person name="Herpin A."/>
            <person name="Echchiki A."/>
            <person name="Berthelot C."/>
            <person name="Parey E."/>
            <person name="Roest-Crollius H."/>
            <person name="Braasch I."/>
            <person name="Postlethwait J."/>
            <person name="Bobe J."/>
            <person name="Montfort J."/>
            <person name="Bouchez O."/>
            <person name="Begum T."/>
            <person name="Schartl M."/>
            <person name="Guiguen Y."/>
        </authorList>
    </citation>
    <scope>NUCLEOTIDE SEQUENCE [LARGE SCALE GENOMIC DNA]</scope>
    <source>
        <strain evidence="2 3">Indonesia</strain>
        <tissue evidence="2">Blood</tissue>
    </source>
</reference>
<feature type="compositionally biased region" description="Basic and acidic residues" evidence="1">
    <location>
        <begin position="21"/>
        <end position="34"/>
    </location>
</feature>
<dbReference type="InterPro" id="IPR008408">
    <property type="entry name" value="BASP1"/>
</dbReference>
<protein>
    <submittedName>
        <fullName evidence="2">Uncharacterized protein</fullName>
    </submittedName>
</protein>
<accession>A0A5N5K5T7</accession>
<evidence type="ECO:0000313" key="3">
    <source>
        <dbReference type="Proteomes" id="UP000327468"/>
    </source>
</evidence>
<name>A0A5N5K5T7_PANHP</name>
<evidence type="ECO:0000256" key="1">
    <source>
        <dbReference type="SAM" id="MobiDB-lite"/>
    </source>
</evidence>
<keyword evidence="3" id="KW-1185">Reference proteome</keyword>
<sequence>MFRVWQTGRIMGGKLSKRKKGYDVSDPKQKKEESAVVATASTEKKAEAPEANQDGAAEIKAEQVAQSAAAPLNLHLKLQLSRLPHQMRKK</sequence>
<dbReference type="Proteomes" id="UP000327468">
    <property type="component" value="Chromosome 25"/>
</dbReference>
<proteinExistence type="predicted"/>
<dbReference type="Pfam" id="PF05466">
    <property type="entry name" value="BASP1"/>
    <property type="match status" value="1"/>
</dbReference>
<evidence type="ECO:0000313" key="2">
    <source>
        <dbReference type="EMBL" id="KAB5525794.1"/>
    </source>
</evidence>
<dbReference type="EMBL" id="VFJC01000026">
    <property type="protein sequence ID" value="KAB5525794.1"/>
    <property type="molecule type" value="Genomic_DNA"/>
</dbReference>
<comment type="caution">
    <text evidence="2">The sequence shown here is derived from an EMBL/GenBank/DDBJ whole genome shotgun (WGS) entry which is preliminary data.</text>
</comment>
<gene>
    <name evidence="2" type="ORF">PHYPO_G00144300</name>
</gene>